<dbReference type="Proteomes" id="UP000313359">
    <property type="component" value="Unassembled WGS sequence"/>
</dbReference>
<dbReference type="AlphaFoldDB" id="A0A5C2S8X5"/>
<protein>
    <submittedName>
        <fullName evidence="1">Uncharacterized protein</fullName>
    </submittedName>
</protein>
<evidence type="ECO:0000313" key="1">
    <source>
        <dbReference type="EMBL" id="RPD60305.1"/>
    </source>
</evidence>
<name>A0A5C2S8X5_9APHY</name>
<sequence length="248" mass="27804">MCRRRVRRRFPPPMCRASGHRERASHTCEQACSKCPLPCESGTTRAPRRYSRVCIRSVIAGAGIGIGQVTDHGWCGGGRIVQPGKKLAGFSPAVWECRRTPHARFEGSHRHGLGLLPARSLWQLHRSAVAPISFRRMRFARCRRVALKAAFGAPASASGSRRAQRPGRVVRVRTSRPCFEREEAAQIVRCPFPSTRNSVQGGLRQDTVNSHSYALWVIFFQAHENMHRSAAACVGKRHKRQTRLVRLP</sequence>
<accession>A0A5C2S8X5</accession>
<organism evidence="1 2">
    <name type="scientific">Lentinus tigrinus ALCF2SS1-6</name>
    <dbReference type="NCBI Taxonomy" id="1328759"/>
    <lineage>
        <taxon>Eukaryota</taxon>
        <taxon>Fungi</taxon>
        <taxon>Dikarya</taxon>
        <taxon>Basidiomycota</taxon>
        <taxon>Agaricomycotina</taxon>
        <taxon>Agaricomycetes</taxon>
        <taxon>Polyporales</taxon>
        <taxon>Polyporaceae</taxon>
        <taxon>Lentinus</taxon>
    </lineage>
</organism>
<keyword evidence="2" id="KW-1185">Reference proteome</keyword>
<reference evidence="1" key="1">
    <citation type="journal article" date="2018" name="Genome Biol. Evol.">
        <title>Genomics and development of Lentinus tigrinus, a white-rot wood-decaying mushroom with dimorphic fruiting bodies.</title>
        <authorList>
            <person name="Wu B."/>
            <person name="Xu Z."/>
            <person name="Knudson A."/>
            <person name="Carlson A."/>
            <person name="Chen N."/>
            <person name="Kovaka S."/>
            <person name="LaButti K."/>
            <person name="Lipzen A."/>
            <person name="Pennachio C."/>
            <person name="Riley R."/>
            <person name="Schakwitz W."/>
            <person name="Umezawa K."/>
            <person name="Ohm R.A."/>
            <person name="Grigoriev I.V."/>
            <person name="Nagy L.G."/>
            <person name="Gibbons J."/>
            <person name="Hibbett D."/>
        </authorList>
    </citation>
    <scope>NUCLEOTIDE SEQUENCE [LARGE SCALE GENOMIC DNA]</scope>
    <source>
        <strain evidence="1">ALCF2SS1-6</strain>
    </source>
</reference>
<gene>
    <name evidence="1" type="ORF">L227DRAFT_98014</name>
</gene>
<evidence type="ECO:0000313" key="2">
    <source>
        <dbReference type="Proteomes" id="UP000313359"/>
    </source>
</evidence>
<proteinExistence type="predicted"/>
<dbReference type="EMBL" id="ML122266">
    <property type="protein sequence ID" value="RPD60305.1"/>
    <property type="molecule type" value="Genomic_DNA"/>
</dbReference>